<dbReference type="CDD" id="cd03784">
    <property type="entry name" value="GT1_Gtf-like"/>
    <property type="match status" value="1"/>
</dbReference>
<reference evidence="3 4" key="1">
    <citation type="submission" date="2024-01" db="EMBL/GenBank/DDBJ databases">
        <title>Complete genome of Cladobotryum mycophilum ATHUM6906.</title>
        <authorList>
            <person name="Christinaki A.C."/>
            <person name="Myridakis A.I."/>
            <person name="Kouvelis V.N."/>
        </authorList>
    </citation>
    <scope>NUCLEOTIDE SEQUENCE [LARGE SCALE GENOMIC DNA]</scope>
    <source>
        <strain evidence="3 4">ATHUM6906</strain>
    </source>
</reference>
<feature type="domain" description="Erythromycin biosynthesis protein CIII-like C-terminal" evidence="2">
    <location>
        <begin position="379"/>
        <end position="467"/>
    </location>
</feature>
<protein>
    <submittedName>
        <fullName evidence="3">Glycosyltransferase sdnJ</fullName>
    </submittedName>
</protein>
<name>A0ABR0T472_9HYPO</name>
<dbReference type="EMBL" id="JAVFKD010000001">
    <property type="protein sequence ID" value="KAK5999129.1"/>
    <property type="molecule type" value="Genomic_DNA"/>
</dbReference>
<dbReference type="SUPFAM" id="SSF53756">
    <property type="entry name" value="UDP-Glycosyltransferase/glycogen phosphorylase"/>
    <property type="match status" value="1"/>
</dbReference>
<dbReference type="InterPro" id="IPR010610">
    <property type="entry name" value="EryCIII-like_C"/>
</dbReference>
<dbReference type="InterPro" id="IPR050426">
    <property type="entry name" value="Glycosyltransferase_28"/>
</dbReference>
<dbReference type="Proteomes" id="UP001338125">
    <property type="component" value="Unassembled WGS sequence"/>
</dbReference>
<organism evidence="3 4">
    <name type="scientific">Cladobotryum mycophilum</name>
    <dbReference type="NCBI Taxonomy" id="491253"/>
    <lineage>
        <taxon>Eukaryota</taxon>
        <taxon>Fungi</taxon>
        <taxon>Dikarya</taxon>
        <taxon>Ascomycota</taxon>
        <taxon>Pezizomycotina</taxon>
        <taxon>Sordariomycetes</taxon>
        <taxon>Hypocreomycetidae</taxon>
        <taxon>Hypocreales</taxon>
        <taxon>Hypocreaceae</taxon>
        <taxon>Cladobotryum</taxon>
    </lineage>
</organism>
<evidence type="ECO:0000256" key="1">
    <source>
        <dbReference type="ARBA" id="ARBA00022679"/>
    </source>
</evidence>
<dbReference type="PANTHER" id="PTHR48050:SF13">
    <property type="entry name" value="STEROL 3-BETA-GLUCOSYLTRANSFERASE UGT80A2"/>
    <property type="match status" value="1"/>
</dbReference>
<accession>A0ABR0T472</accession>
<dbReference type="PANTHER" id="PTHR48050">
    <property type="entry name" value="STEROL 3-BETA-GLUCOSYLTRANSFERASE"/>
    <property type="match status" value="1"/>
</dbReference>
<keyword evidence="1" id="KW-0808">Transferase</keyword>
<proteinExistence type="predicted"/>
<keyword evidence="4" id="KW-1185">Reference proteome</keyword>
<dbReference type="InterPro" id="IPR002213">
    <property type="entry name" value="UDP_glucos_trans"/>
</dbReference>
<evidence type="ECO:0000259" key="2">
    <source>
        <dbReference type="Pfam" id="PF06722"/>
    </source>
</evidence>
<dbReference type="Pfam" id="PF06722">
    <property type="entry name" value="EryCIII-like_C"/>
    <property type="match status" value="1"/>
</dbReference>
<evidence type="ECO:0000313" key="3">
    <source>
        <dbReference type="EMBL" id="KAK5999129.1"/>
    </source>
</evidence>
<dbReference type="Gene3D" id="3.40.50.2000">
    <property type="entry name" value="Glycogen Phosphorylase B"/>
    <property type="match status" value="2"/>
</dbReference>
<comment type="caution">
    <text evidence="3">The sequence shown here is derived from an EMBL/GenBank/DDBJ whole genome shotgun (WGS) entry which is preliminary data.</text>
</comment>
<gene>
    <name evidence="3" type="ORF">PT974_01518</name>
</gene>
<evidence type="ECO:0000313" key="4">
    <source>
        <dbReference type="Proteomes" id="UP001338125"/>
    </source>
</evidence>
<sequence>MSSSSLPGKARKFLFITNVDRGEANVCLAAAYALIQADPDVEIHFATFAGLEDDIEAVWRHACLTVPGAKPITFHKLNGLPMSDALPECIQRNGVPRDYVLNASPGFRSTPRIIRAITAVFVPYTGPQMVDIVTAIIQIIGEVNADAVVVNSLMSAGITACWHLGIRFTCLSPNSIKEFTAHLQPRAQGVWKFPTLYSGFRYPVPWYLIPANIYYLIVLIIAFRSDKNTIEVATHLQSQMGITLRTAIDFLRGIPPNLKVIVGTLPELDFPLSVIPPHIFPCGPMIRAAPPISESDPELAGWLAQGPTILLNLGSLCKINEDRAIEMALALRTVLDKASEQSWGASLQVLWKLSKIGEYKVVEPGATIYHILEEELKTDRVRIVNWVQAQPISILQSGHIVCSIHHGGANSYNEAIIAGVPHVVLPQWTDCYDYANRVEMLGIGRWGSKQAKPRWTARELSREILDVLVGRKSESMKQKAQKLAEVCQQNGDGAANAAQILIAECDEKRYLN</sequence>